<dbReference type="PANTHER" id="PTHR30061">
    <property type="entry name" value="MALTOSE-BINDING PERIPLASMIC PROTEIN"/>
    <property type="match status" value="1"/>
</dbReference>
<dbReference type="InterPro" id="IPR006059">
    <property type="entry name" value="SBP"/>
</dbReference>
<evidence type="ECO:0000256" key="2">
    <source>
        <dbReference type="ARBA" id="ARBA00022448"/>
    </source>
</evidence>
<dbReference type="PROSITE" id="PS51257">
    <property type="entry name" value="PROKAR_LIPOPROTEIN"/>
    <property type="match status" value="1"/>
</dbReference>
<dbReference type="Pfam" id="PF13416">
    <property type="entry name" value="SBP_bac_8"/>
    <property type="match status" value="1"/>
</dbReference>
<comment type="subcellular location">
    <subcellularLocation>
        <location evidence="5">Cell membrane</location>
        <topology evidence="5">Lipid-anchor</topology>
    </subcellularLocation>
</comment>
<sequence>MNNWKKATAVLATSAMLATALAGCASSGEEKKETEQTEGKAKVVVWSHWKEKEFDALKEVAEAWAKETGNEVELKIDESEFQQYATAARSGEGPDIMFGTPHDNLGTFTTAGLLDEMPADLVKEADYEALAFPAVTVEGKKVAFPVSMESSVLFYNTEKVKTPPTTWADFIKAASEGGFMYDVNNFYFNYGFLSAYGGYVFKNNGGTYDTKDIGLGNEGATKGYQLISDFVNKHKFMPADANGDIAKAKFTNKETAFYLSGPWDIPAMNEAKVPFGIMAFPAVEGGGQPKPFVGLQTAFVSSKSNNKKQSWDLLKYISEKGSVKFADLSARIPVLKSALADPKVKDNKNVSAIAAVAASGEPMPNIPAIQTVWEPEKNNLTLLTSGKATAEQVAKDVTEQVKQGIATQQ</sequence>
<reference evidence="6 7" key="1">
    <citation type="submission" date="2022-11" db="EMBL/GenBank/DDBJ databases">
        <title>Study of microbial diversity in lake waters.</title>
        <authorList>
            <person name="Zhang J."/>
        </authorList>
    </citation>
    <scope>NUCLEOTIDE SEQUENCE [LARGE SCALE GENOMIC DNA]</scope>
    <source>
        <strain evidence="6 7">DT12</strain>
    </source>
</reference>
<dbReference type="PANTHER" id="PTHR30061:SF50">
    <property type="entry name" value="MALTOSE_MALTODEXTRIN-BINDING PERIPLASMIC PROTEIN"/>
    <property type="match status" value="1"/>
</dbReference>
<accession>A0ABT3X142</accession>
<dbReference type="CDD" id="cd13586">
    <property type="entry name" value="PBP2_Maltose_binding_like"/>
    <property type="match status" value="1"/>
</dbReference>
<dbReference type="RefSeq" id="WP_267151896.1">
    <property type="nucleotide sequence ID" value="NZ_JAPMLT010000005.1"/>
</dbReference>
<evidence type="ECO:0000256" key="5">
    <source>
        <dbReference type="RuleBase" id="RU365005"/>
    </source>
</evidence>
<dbReference type="EMBL" id="JAPMLT010000005">
    <property type="protein sequence ID" value="MCX7570648.1"/>
    <property type="molecule type" value="Genomic_DNA"/>
</dbReference>
<feature type="chain" id="PRO_5044958651" description="Maltodextrin-binding protein" evidence="5">
    <location>
        <begin position="23"/>
        <end position="409"/>
    </location>
</feature>
<name>A0ABT3X142_9BACL</name>
<evidence type="ECO:0000313" key="6">
    <source>
        <dbReference type="EMBL" id="MCX7570648.1"/>
    </source>
</evidence>
<protein>
    <recommendedName>
        <fullName evidence="5">Maltodextrin-binding protein</fullName>
    </recommendedName>
</protein>
<evidence type="ECO:0000256" key="1">
    <source>
        <dbReference type="ARBA" id="ARBA00008520"/>
    </source>
</evidence>
<dbReference type="SUPFAM" id="SSF53850">
    <property type="entry name" value="Periplasmic binding protein-like II"/>
    <property type="match status" value="1"/>
</dbReference>
<feature type="signal peptide" evidence="5">
    <location>
        <begin position="1"/>
        <end position="22"/>
    </location>
</feature>
<keyword evidence="3 5" id="KW-0762">Sugar transport</keyword>
<evidence type="ECO:0000256" key="3">
    <source>
        <dbReference type="ARBA" id="ARBA00022597"/>
    </source>
</evidence>
<organism evidence="6 7">
    <name type="scientific">Tumebacillus lacus</name>
    <dbReference type="NCBI Taxonomy" id="2995335"/>
    <lineage>
        <taxon>Bacteria</taxon>
        <taxon>Bacillati</taxon>
        <taxon>Bacillota</taxon>
        <taxon>Bacilli</taxon>
        <taxon>Bacillales</taxon>
        <taxon>Alicyclobacillaceae</taxon>
        <taxon>Tumebacillus</taxon>
    </lineage>
</organism>
<proteinExistence type="inferred from homology"/>
<keyword evidence="4 5" id="KW-0732">Signal</keyword>
<comment type="caution">
    <text evidence="6">The sequence shown here is derived from an EMBL/GenBank/DDBJ whole genome shotgun (WGS) entry which is preliminary data.</text>
</comment>
<evidence type="ECO:0000313" key="7">
    <source>
        <dbReference type="Proteomes" id="UP001208017"/>
    </source>
</evidence>
<comment type="similarity">
    <text evidence="1 5">Belongs to the bacterial solute-binding protein 1 family.</text>
</comment>
<keyword evidence="5" id="KW-1003">Cell membrane</keyword>
<evidence type="ECO:0000256" key="4">
    <source>
        <dbReference type="ARBA" id="ARBA00022729"/>
    </source>
</evidence>
<dbReference type="InterPro" id="IPR006060">
    <property type="entry name" value="Maltose/Cyclodextrin-bd"/>
</dbReference>
<keyword evidence="7" id="KW-1185">Reference proteome</keyword>
<keyword evidence="5" id="KW-0449">Lipoprotein</keyword>
<keyword evidence="2 5" id="KW-0813">Transport</keyword>
<keyword evidence="5" id="KW-0472">Membrane</keyword>
<dbReference type="Proteomes" id="UP001208017">
    <property type="component" value="Unassembled WGS sequence"/>
</dbReference>
<gene>
    <name evidence="6" type="ORF">OS242_11795</name>
</gene>
<dbReference type="PRINTS" id="PR00181">
    <property type="entry name" value="MALTOSEBP"/>
</dbReference>
<dbReference type="Gene3D" id="3.40.190.10">
    <property type="entry name" value="Periplasmic binding protein-like II"/>
    <property type="match status" value="2"/>
</dbReference>